<dbReference type="Pfam" id="PF06985">
    <property type="entry name" value="HET"/>
    <property type="match status" value="1"/>
</dbReference>
<dbReference type="HOGENOM" id="CLU_002639_7_2_1"/>
<evidence type="ECO:0000313" key="4">
    <source>
        <dbReference type="Proteomes" id="UP000016936"/>
    </source>
</evidence>
<accession>M2SH07</accession>
<dbReference type="PANTHER" id="PTHR33112:SF10">
    <property type="entry name" value="TOL"/>
    <property type="match status" value="1"/>
</dbReference>
<reference evidence="2" key="2">
    <citation type="submission" date="2012-06" db="EMBL/GenBank/DDBJ databases">
        <title>Comparative genome structure, secondary metabolite and effector coding capacity across Cochliobolus pathogens.</title>
        <authorList>
            <consortium name="US DOE Joint Genome Institute (JGI-PGF)"/>
            <person name="Condon B.J."/>
            <person name="Leng Y."/>
            <person name="Wu D."/>
            <person name="Bushley K.E."/>
            <person name="Ohm R.A."/>
            <person name="Otillar R."/>
            <person name="Martin J."/>
            <person name="Schackwitz W."/>
            <person name="Grimwood J."/>
            <person name="MohdZainudin N."/>
            <person name="Xue C."/>
            <person name="Wang R."/>
            <person name="Dhillon B."/>
            <person name="Tu Z.J."/>
            <person name="Steffenson B.J."/>
            <person name="Salamov A."/>
            <person name="Sun H."/>
            <person name="Lowry S."/>
            <person name="LaButti K."/>
            <person name="Han J."/>
            <person name="Copeland A."/>
            <person name="Lindquist E."/>
            <person name="Lucas S."/>
            <person name="Barry K."/>
            <person name="Schmutz J."/>
            <person name="Baker S."/>
            <person name="Grigoriev I.V."/>
            <person name="Zhong S."/>
            <person name="Turgeon B.G."/>
        </authorList>
    </citation>
    <scope>NUCLEOTIDE SEQUENCE</scope>
    <source>
        <strain evidence="2">C5</strain>
    </source>
</reference>
<dbReference type="STRING" id="701091.M2SH07"/>
<dbReference type="PANTHER" id="PTHR33112">
    <property type="entry name" value="DOMAIN PROTEIN, PUTATIVE-RELATED"/>
    <property type="match status" value="1"/>
</dbReference>
<gene>
    <name evidence="2" type="ORF">COCHEDRAFT_1161969</name>
    <name evidence="3" type="ORF">COCHEDRAFT_78066</name>
</gene>
<dbReference type="AlphaFoldDB" id="M2SH07"/>
<evidence type="ECO:0000313" key="3">
    <source>
        <dbReference type="EMBL" id="EMD96335.1"/>
    </source>
</evidence>
<evidence type="ECO:0000259" key="1">
    <source>
        <dbReference type="Pfam" id="PF06985"/>
    </source>
</evidence>
<dbReference type="OrthoDB" id="4161196at2759"/>
<name>M2SH07_COCH5</name>
<proteinExistence type="predicted"/>
<dbReference type="eggNOG" id="ENOG502R41Z">
    <property type="taxonomic scope" value="Eukaryota"/>
</dbReference>
<evidence type="ECO:0000313" key="2">
    <source>
        <dbReference type="EMBL" id="EMD84660.1"/>
    </source>
</evidence>
<dbReference type="Proteomes" id="UP000016936">
    <property type="component" value="Unassembled WGS sequence"/>
</dbReference>
<dbReference type="InterPro" id="IPR010730">
    <property type="entry name" value="HET"/>
</dbReference>
<reference evidence="2 4" key="1">
    <citation type="journal article" date="2012" name="PLoS Pathog.">
        <title>Diverse lifestyles and strategies of plant pathogenesis encoded in the genomes of eighteen Dothideomycetes fungi.</title>
        <authorList>
            <person name="Ohm R.A."/>
            <person name="Feau N."/>
            <person name="Henrissat B."/>
            <person name="Schoch C.L."/>
            <person name="Horwitz B.A."/>
            <person name="Barry K.W."/>
            <person name="Condon B.J."/>
            <person name="Copeland A.C."/>
            <person name="Dhillon B."/>
            <person name="Glaser F."/>
            <person name="Hesse C.N."/>
            <person name="Kosti I."/>
            <person name="LaButti K."/>
            <person name="Lindquist E.A."/>
            <person name="Lucas S."/>
            <person name="Salamov A.A."/>
            <person name="Bradshaw R.E."/>
            <person name="Ciuffetti L."/>
            <person name="Hamelin R.C."/>
            <person name="Kema G.H.J."/>
            <person name="Lawrence C."/>
            <person name="Scott J.A."/>
            <person name="Spatafora J.W."/>
            <person name="Turgeon B.G."/>
            <person name="de Wit P.J.G.M."/>
            <person name="Zhong S."/>
            <person name="Goodwin S.B."/>
            <person name="Grigoriev I.V."/>
        </authorList>
    </citation>
    <scope>NUCLEOTIDE SEQUENCE [LARGE SCALE GENOMIC DNA]</scope>
    <source>
        <strain evidence="2">C5</strain>
        <strain evidence="4">C5 / ATCC 48332 / race O</strain>
    </source>
</reference>
<protein>
    <recommendedName>
        <fullName evidence="1">Heterokaryon incompatibility domain-containing protein</fullName>
    </recommendedName>
</protein>
<organism evidence="2 4">
    <name type="scientific">Cochliobolus heterostrophus (strain C5 / ATCC 48332 / race O)</name>
    <name type="common">Southern corn leaf blight fungus</name>
    <name type="synonym">Bipolaris maydis</name>
    <dbReference type="NCBI Taxonomy" id="701091"/>
    <lineage>
        <taxon>Eukaryota</taxon>
        <taxon>Fungi</taxon>
        <taxon>Dikarya</taxon>
        <taxon>Ascomycota</taxon>
        <taxon>Pezizomycotina</taxon>
        <taxon>Dothideomycetes</taxon>
        <taxon>Pleosporomycetidae</taxon>
        <taxon>Pleosporales</taxon>
        <taxon>Pleosporineae</taxon>
        <taxon>Pleosporaceae</taxon>
        <taxon>Bipolaris</taxon>
    </lineage>
</organism>
<dbReference type="EMBL" id="KB445570">
    <property type="protein sequence ID" value="EMD96335.1"/>
    <property type="molecule type" value="Genomic_DNA"/>
</dbReference>
<sequence>MPLPTRLLYVGAVDDPPDLLRLDLGSQLQAGTKYIALSHRWGDDFDKEEKTIRTSQENVDARLKKFSLSDLPKTFQDAVEATRQLRIPYLWIDSLCIVQHGDEGKDWRREFKRMETVFSAAYCTIAATSAKNGNTGFLKRAWNTESLYVESAAGQKFYVSTDIDDFDIDVGKAELNRRAWVLQESVLARRTIHFTAKQIYFECGQGVYCENLVKLECQPFRNKDFTLDPNFPSRLVFSGPGDTEEFIRLLIQDYSERELTIKTDKCAAMSGLHTRIARTIHCEGRYGTLEKYLHRNLLWHASDRKLQKIEHESYVPSWSWMAYHGGIRFQDKTKLPFGSGCWVTSLRFDKERDCDHALIADVGVFQDCQMRLDGSRYAVFSLSEPETNRGWICYDVEDGKNLLEEHCIVVGSMVNGENYYILLVRPTTEAGEYKRVGMGEVAKNCLVRIQANVRVV</sequence>
<dbReference type="EMBL" id="KB445634">
    <property type="protein sequence ID" value="EMD84660.1"/>
    <property type="molecule type" value="Genomic_DNA"/>
</dbReference>
<reference evidence="4" key="3">
    <citation type="journal article" date="2013" name="PLoS Genet.">
        <title>Comparative genome structure, secondary metabolite, and effector coding capacity across Cochliobolus pathogens.</title>
        <authorList>
            <person name="Condon B.J."/>
            <person name="Leng Y."/>
            <person name="Wu D."/>
            <person name="Bushley K.E."/>
            <person name="Ohm R.A."/>
            <person name="Otillar R."/>
            <person name="Martin J."/>
            <person name="Schackwitz W."/>
            <person name="Grimwood J."/>
            <person name="MohdZainudin N."/>
            <person name="Xue C."/>
            <person name="Wang R."/>
            <person name="Manning V.A."/>
            <person name="Dhillon B."/>
            <person name="Tu Z.J."/>
            <person name="Steffenson B.J."/>
            <person name="Salamov A."/>
            <person name="Sun H."/>
            <person name="Lowry S."/>
            <person name="LaButti K."/>
            <person name="Han J."/>
            <person name="Copeland A."/>
            <person name="Lindquist E."/>
            <person name="Barry K."/>
            <person name="Schmutz J."/>
            <person name="Baker S.E."/>
            <person name="Ciuffetti L.M."/>
            <person name="Grigoriev I.V."/>
            <person name="Zhong S."/>
            <person name="Turgeon B.G."/>
        </authorList>
    </citation>
    <scope>NUCLEOTIDE SEQUENCE [LARGE SCALE GENOMIC DNA]</scope>
    <source>
        <strain evidence="4">C5 / ATCC 48332 / race O</strain>
    </source>
</reference>
<keyword evidence="4" id="KW-1185">Reference proteome</keyword>
<feature type="domain" description="Heterokaryon incompatibility" evidence="1">
    <location>
        <begin position="34"/>
        <end position="184"/>
    </location>
</feature>